<feature type="region of interest" description="Disordered" evidence="1">
    <location>
        <begin position="225"/>
        <end position="244"/>
    </location>
</feature>
<dbReference type="KEGG" id="suam:BOO69_01310"/>
<dbReference type="Proteomes" id="UP000181897">
    <property type="component" value="Chromosome"/>
</dbReference>
<reference evidence="2 3" key="1">
    <citation type="submission" date="2016-11" db="EMBL/GenBank/DDBJ databases">
        <title>Complete genome sequence of Sulfitobacter sp. AM1-D1, a toxic bacteria associated with marine dinoflagellate Alexandrium minutum in East China Sea.</title>
        <authorList>
            <person name="Yang Q."/>
            <person name="Zhang X."/>
            <person name="Tian X."/>
        </authorList>
    </citation>
    <scope>NUCLEOTIDE SEQUENCE [LARGE SCALE GENOMIC DNA]</scope>
    <source>
        <strain evidence="2 3">AM1-D1</strain>
    </source>
</reference>
<gene>
    <name evidence="2" type="ORF">BOO69_01310</name>
</gene>
<proteinExistence type="predicted"/>
<dbReference type="SUPFAM" id="SSF52540">
    <property type="entry name" value="P-loop containing nucleoside triphosphate hydrolases"/>
    <property type="match status" value="1"/>
</dbReference>
<dbReference type="InterPro" id="IPR027417">
    <property type="entry name" value="P-loop_NTPase"/>
</dbReference>
<evidence type="ECO:0008006" key="4">
    <source>
        <dbReference type="Google" id="ProtNLM"/>
    </source>
</evidence>
<accession>A0A1J0WLN5</accession>
<sequence length="244" mass="25476">MPPDSSLGQVIALSDKHLVQPVATPGQTGAADAPVLRDVLAGGPFDAAVTGFVLAALPDSADPVLWVSDRMSRRENGQLYGPALPGFGVRAPVLRVEVSHPRDVLWAMEEAAGCAGLSAVVGEIHGAPEVLSFTATKRLALRAEASGVPIWLIRSGDHGALSAARERWRLHSLPSARNPWNCHAPGTPLWEADLFRARGRPPGVWEASYDPGAAAGADRLRLVSRSGDGPLAQDHGTAAYSAGG</sequence>
<dbReference type="OrthoDB" id="7202530at2"/>
<evidence type="ECO:0000256" key="1">
    <source>
        <dbReference type="SAM" id="MobiDB-lite"/>
    </source>
</evidence>
<protein>
    <recommendedName>
        <fullName evidence="4">Protein ImuA</fullName>
    </recommendedName>
</protein>
<organism evidence="2 3">
    <name type="scientific">Sulfitobacter alexandrii</name>
    <dbReference type="NCBI Taxonomy" id="1917485"/>
    <lineage>
        <taxon>Bacteria</taxon>
        <taxon>Pseudomonadati</taxon>
        <taxon>Pseudomonadota</taxon>
        <taxon>Alphaproteobacteria</taxon>
        <taxon>Rhodobacterales</taxon>
        <taxon>Roseobacteraceae</taxon>
        <taxon>Sulfitobacter</taxon>
    </lineage>
</organism>
<dbReference type="AlphaFoldDB" id="A0A1J0WLN5"/>
<dbReference type="EMBL" id="CP018076">
    <property type="protein sequence ID" value="APE45231.1"/>
    <property type="molecule type" value="Genomic_DNA"/>
</dbReference>
<keyword evidence="3" id="KW-1185">Reference proteome</keyword>
<dbReference type="STRING" id="1917485.BOO69_01310"/>
<evidence type="ECO:0000313" key="2">
    <source>
        <dbReference type="EMBL" id="APE45231.1"/>
    </source>
</evidence>
<name>A0A1J0WLN5_9RHOB</name>
<dbReference type="Gene3D" id="3.40.50.300">
    <property type="entry name" value="P-loop containing nucleotide triphosphate hydrolases"/>
    <property type="match status" value="1"/>
</dbReference>
<dbReference type="RefSeq" id="WP_071973580.1">
    <property type="nucleotide sequence ID" value="NZ_CP018076.1"/>
</dbReference>
<evidence type="ECO:0000313" key="3">
    <source>
        <dbReference type="Proteomes" id="UP000181897"/>
    </source>
</evidence>